<accession>A0ABV8LKT4</accession>
<name>A0ABV8LKT4_9ACTN</name>
<protein>
    <submittedName>
        <fullName evidence="1">DUF6158 family protein</fullName>
    </submittedName>
</protein>
<dbReference type="Proteomes" id="UP001595816">
    <property type="component" value="Unassembled WGS sequence"/>
</dbReference>
<sequence>MDEVTTTELTGAIPAQDLSDGELFKELESLHRTRHDTFLHGSPQALAHHTERMVELENEYLRRFPERAVDPDRLRPEG</sequence>
<keyword evidence="2" id="KW-1185">Reference proteome</keyword>
<gene>
    <name evidence="1" type="ORF">ACFOZ4_12195</name>
</gene>
<organism evidence="1 2">
    <name type="scientific">Hamadaea flava</name>
    <dbReference type="NCBI Taxonomy" id="1742688"/>
    <lineage>
        <taxon>Bacteria</taxon>
        <taxon>Bacillati</taxon>
        <taxon>Actinomycetota</taxon>
        <taxon>Actinomycetes</taxon>
        <taxon>Micromonosporales</taxon>
        <taxon>Micromonosporaceae</taxon>
        <taxon>Hamadaea</taxon>
    </lineage>
</organism>
<evidence type="ECO:0000313" key="2">
    <source>
        <dbReference type="Proteomes" id="UP001595816"/>
    </source>
</evidence>
<dbReference type="InterPro" id="IPR046156">
    <property type="entry name" value="DUF6158"/>
</dbReference>
<evidence type="ECO:0000313" key="1">
    <source>
        <dbReference type="EMBL" id="MFC4131365.1"/>
    </source>
</evidence>
<dbReference type="Pfam" id="PF19655">
    <property type="entry name" value="DUF6158"/>
    <property type="match status" value="1"/>
</dbReference>
<reference evidence="2" key="1">
    <citation type="journal article" date="2019" name="Int. J. Syst. Evol. Microbiol.">
        <title>The Global Catalogue of Microorganisms (GCM) 10K type strain sequencing project: providing services to taxonomists for standard genome sequencing and annotation.</title>
        <authorList>
            <consortium name="The Broad Institute Genomics Platform"/>
            <consortium name="The Broad Institute Genome Sequencing Center for Infectious Disease"/>
            <person name="Wu L."/>
            <person name="Ma J."/>
        </authorList>
    </citation>
    <scope>NUCLEOTIDE SEQUENCE [LARGE SCALE GENOMIC DNA]</scope>
    <source>
        <strain evidence="2">CGMCC 4.7289</strain>
    </source>
</reference>
<dbReference type="RefSeq" id="WP_253754831.1">
    <property type="nucleotide sequence ID" value="NZ_JAMZDZ010000001.1"/>
</dbReference>
<dbReference type="EMBL" id="JBHSAY010000006">
    <property type="protein sequence ID" value="MFC4131365.1"/>
    <property type="molecule type" value="Genomic_DNA"/>
</dbReference>
<proteinExistence type="predicted"/>
<comment type="caution">
    <text evidence="1">The sequence shown here is derived from an EMBL/GenBank/DDBJ whole genome shotgun (WGS) entry which is preliminary data.</text>
</comment>